<evidence type="ECO:0000256" key="1">
    <source>
        <dbReference type="SAM" id="MobiDB-lite"/>
    </source>
</evidence>
<name>A0ABN2V0H0_9ACTN</name>
<dbReference type="Gene3D" id="1.10.287.110">
    <property type="entry name" value="DnaJ domain"/>
    <property type="match status" value="1"/>
</dbReference>
<dbReference type="PRINTS" id="PR00625">
    <property type="entry name" value="JDOMAIN"/>
</dbReference>
<protein>
    <recommendedName>
        <fullName evidence="2">J domain-containing protein</fullName>
    </recommendedName>
</protein>
<dbReference type="PANTHER" id="PTHR44825:SF1">
    <property type="entry name" value="DNAJ HOMOLOG SUBFAMILY C MEMBER 4"/>
    <property type="match status" value="1"/>
</dbReference>
<feature type="region of interest" description="Disordered" evidence="1">
    <location>
        <begin position="61"/>
        <end position="125"/>
    </location>
</feature>
<comment type="caution">
    <text evidence="3">The sequence shown here is derived from an EMBL/GenBank/DDBJ whole genome shotgun (WGS) entry which is preliminary data.</text>
</comment>
<keyword evidence="4" id="KW-1185">Reference proteome</keyword>
<dbReference type="PANTHER" id="PTHR44825">
    <property type="match status" value="1"/>
</dbReference>
<dbReference type="SUPFAM" id="SSF46565">
    <property type="entry name" value="Chaperone J-domain"/>
    <property type="match status" value="1"/>
</dbReference>
<dbReference type="Pfam" id="PF00226">
    <property type="entry name" value="DnaJ"/>
    <property type="match status" value="1"/>
</dbReference>
<accession>A0ABN2V0H0</accession>
<dbReference type="CDD" id="cd06257">
    <property type="entry name" value="DnaJ"/>
    <property type="match status" value="1"/>
</dbReference>
<organism evidence="3 4">
    <name type="scientific">Catenulispora yoronensis</name>
    <dbReference type="NCBI Taxonomy" id="450799"/>
    <lineage>
        <taxon>Bacteria</taxon>
        <taxon>Bacillati</taxon>
        <taxon>Actinomycetota</taxon>
        <taxon>Actinomycetes</taxon>
        <taxon>Catenulisporales</taxon>
        <taxon>Catenulisporaceae</taxon>
        <taxon>Catenulispora</taxon>
    </lineage>
</organism>
<dbReference type="SMART" id="SM00271">
    <property type="entry name" value="DnaJ"/>
    <property type="match status" value="1"/>
</dbReference>
<dbReference type="Proteomes" id="UP001500751">
    <property type="component" value="Unassembled WGS sequence"/>
</dbReference>
<evidence type="ECO:0000313" key="3">
    <source>
        <dbReference type="EMBL" id="GAA2046772.1"/>
    </source>
</evidence>
<dbReference type="InterPro" id="IPR052763">
    <property type="entry name" value="DnaJ_C4"/>
</dbReference>
<dbReference type="PROSITE" id="PS50076">
    <property type="entry name" value="DNAJ_2"/>
    <property type="match status" value="1"/>
</dbReference>
<sequence length="125" mass="13338">MMDPDFYAILGVTPQADAAQIKTAFRHLARALHPDSATAPAAPERLAQVLAAWHVLADPAKRASYDRARSAPTTGRARQQMPEGTSGEPHPNDATLLDGPTVIHIRTAPPSGAHIRVGPPIRMPD</sequence>
<proteinExistence type="predicted"/>
<dbReference type="InterPro" id="IPR036869">
    <property type="entry name" value="J_dom_sf"/>
</dbReference>
<reference evidence="3 4" key="1">
    <citation type="journal article" date="2019" name="Int. J. Syst. Evol. Microbiol.">
        <title>The Global Catalogue of Microorganisms (GCM) 10K type strain sequencing project: providing services to taxonomists for standard genome sequencing and annotation.</title>
        <authorList>
            <consortium name="The Broad Institute Genomics Platform"/>
            <consortium name="The Broad Institute Genome Sequencing Center for Infectious Disease"/>
            <person name="Wu L."/>
            <person name="Ma J."/>
        </authorList>
    </citation>
    <scope>NUCLEOTIDE SEQUENCE [LARGE SCALE GENOMIC DNA]</scope>
    <source>
        <strain evidence="3 4">JCM 16014</strain>
    </source>
</reference>
<feature type="domain" description="J" evidence="2">
    <location>
        <begin position="5"/>
        <end position="69"/>
    </location>
</feature>
<dbReference type="EMBL" id="BAAAQN010000041">
    <property type="protein sequence ID" value="GAA2046772.1"/>
    <property type="molecule type" value="Genomic_DNA"/>
</dbReference>
<gene>
    <name evidence="3" type="ORF">GCM10009839_59220</name>
</gene>
<dbReference type="InterPro" id="IPR001623">
    <property type="entry name" value="DnaJ_domain"/>
</dbReference>
<evidence type="ECO:0000259" key="2">
    <source>
        <dbReference type="PROSITE" id="PS50076"/>
    </source>
</evidence>
<evidence type="ECO:0000313" key="4">
    <source>
        <dbReference type="Proteomes" id="UP001500751"/>
    </source>
</evidence>